<feature type="domain" description="G-protein coupled receptors family 2 profile 2" evidence="7">
    <location>
        <begin position="511"/>
        <end position="770"/>
    </location>
</feature>
<protein>
    <submittedName>
        <fullName evidence="8">G-protein coupled receptor Mth2</fullName>
    </submittedName>
</protein>
<feature type="transmembrane region" description="Helical" evidence="5">
    <location>
        <begin position="577"/>
        <end position="600"/>
    </location>
</feature>
<evidence type="ECO:0000256" key="3">
    <source>
        <dbReference type="ARBA" id="ARBA00022989"/>
    </source>
</evidence>
<feature type="transmembrane region" description="Helical" evidence="5">
    <location>
        <begin position="513"/>
        <end position="536"/>
    </location>
</feature>
<dbReference type="PANTHER" id="PTHR45902:SF1">
    <property type="entry name" value="LATROPHILIN RECEPTOR-LIKE PROTEIN A"/>
    <property type="match status" value="1"/>
</dbReference>
<dbReference type="Gene3D" id="1.20.1070.10">
    <property type="entry name" value="Rhodopsin 7-helix transmembrane proteins"/>
    <property type="match status" value="1"/>
</dbReference>
<accession>A0A9Q1BIB6</accession>
<evidence type="ECO:0000256" key="4">
    <source>
        <dbReference type="ARBA" id="ARBA00023136"/>
    </source>
</evidence>
<keyword evidence="6" id="KW-0732">Signal</keyword>
<dbReference type="InterPro" id="IPR017981">
    <property type="entry name" value="GPCR_2-like_7TM"/>
</dbReference>
<feature type="transmembrane region" description="Helical" evidence="5">
    <location>
        <begin position="749"/>
        <end position="768"/>
    </location>
</feature>
<dbReference type="InterPro" id="IPR000832">
    <property type="entry name" value="GPCR_2_secretin-like"/>
</dbReference>
<dbReference type="GO" id="GO:0007166">
    <property type="term" value="P:cell surface receptor signaling pathway"/>
    <property type="evidence" value="ECO:0007669"/>
    <property type="project" value="InterPro"/>
</dbReference>
<dbReference type="Proteomes" id="UP001152320">
    <property type="component" value="Chromosome 16"/>
</dbReference>
<organism evidence="8 9">
    <name type="scientific">Holothuria leucospilota</name>
    <name type="common">Black long sea cucumber</name>
    <name type="synonym">Mertensiothuria leucospilota</name>
    <dbReference type="NCBI Taxonomy" id="206669"/>
    <lineage>
        <taxon>Eukaryota</taxon>
        <taxon>Metazoa</taxon>
        <taxon>Echinodermata</taxon>
        <taxon>Eleutherozoa</taxon>
        <taxon>Echinozoa</taxon>
        <taxon>Holothuroidea</taxon>
        <taxon>Aspidochirotacea</taxon>
        <taxon>Aspidochirotida</taxon>
        <taxon>Holothuriidae</taxon>
        <taxon>Holothuria</taxon>
    </lineage>
</organism>
<evidence type="ECO:0000259" key="7">
    <source>
        <dbReference type="PROSITE" id="PS50261"/>
    </source>
</evidence>
<dbReference type="OrthoDB" id="6134459at2759"/>
<comment type="subcellular location">
    <subcellularLocation>
        <location evidence="1">Membrane</location>
        <topology evidence="1">Multi-pass membrane protein</topology>
    </subcellularLocation>
</comment>
<dbReference type="CDD" id="cd15039">
    <property type="entry name" value="7tmB3_Methuselah-like"/>
    <property type="match status" value="1"/>
</dbReference>
<dbReference type="PANTHER" id="PTHR45902">
    <property type="entry name" value="LATROPHILIN RECEPTOR-LIKE PROTEIN A"/>
    <property type="match status" value="1"/>
</dbReference>
<dbReference type="SUPFAM" id="SSF81321">
    <property type="entry name" value="Family A G protein-coupled receptor-like"/>
    <property type="match status" value="1"/>
</dbReference>
<reference evidence="8" key="1">
    <citation type="submission" date="2021-10" db="EMBL/GenBank/DDBJ databases">
        <title>Tropical sea cucumber genome reveals ecological adaptation and Cuvierian tubules defense mechanism.</title>
        <authorList>
            <person name="Chen T."/>
        </authorList>
    </citation>
    <scope>NUCLEOTIDE SEQUENCE</scope>
    <source>
        <strain evidence="8">Nanhai2018</strain>
        <tissue evidence="8">Muscle</tissue>
    </source>
</reference>
<evidence type="ECO:0000313" key="9">
    <source>
        <dbReference type="Proteomes" id="UP001152320"/>
    </source>
</evidence>
<keyword evidence="9" id="KW-1185">Reference proteome</keyword>
<evidence type="ECO:0000256" key="1">
    <source>
        <dbReference type="ARBA" id="ARBA00004141"/>
    </source>
</evidence>
<keyword evidence="3 5" id="KW-1133">Transmembrane helix</keyword>
<feature type="transmembrane region" description="Helical" evidence="5">
    <location>
        <begin position="620"/>
        <end position="644"/>
    </location>
</feature>
<feature type="signal peptide" evidence="6">
    <location>
        <begin position="1"/>
        <end position="19"/>
    </location>
</feature>
<feature type="transmembrane region" description="Helical" evidence="5">
    <location>
        <begin position="716"/>
        <end position="737"/>
    </location>
</feature>
<proteinExistence type="predicted"/>
<evidence type="ECO:0000256" key="5">
    <source>
        <dbReference type="SAM" id="Phobius"/>
    </source>
</evidence>
<dbReference type="AlphaFoldDB" id="A0A9Q1BIB6"/>
<name>A0A9Q1BIB6_HOLLE</name>
<dbReference type="InterPro" id="IPR053231">
    <property type="entry name" value="GPCR_LN-TM7"/>
</dbReference>
<dbReference type="GO" id="GO:0016020">
    <property type="term" value="C:membrane"/>
    <property type="evidence" value="ECO:0007669"/>
    <property type="project" value="UniProtKB-SubCell"/>
</dbReference>
<comment type="caution">
    <text evidence="8">The sequence shown here is derived from an EMBL/GenBank/DDBJ whole genome shotgun (WGS) entry which is preliminary data.</text>
</comment>
<dbReference type="Pfam" id="PF00002">
    <property type="entry name" value="7tm_2"/>
    <property type="match status" value="1"/>
</dbReference>
<dbReference type="PROSITE" id="PS50261">
    <property type="entry name" value="G_PROTEIN_RECEP_F2_4"/>
    <property type="match status" value="1"/>
</dbReference>
<evidence type="ECO:0000256" key="2">
    <source>
        <dbReference type="ARBA" id="ARBA00022692"/>
    </source>
</evidence>
<keyword evidence="8" id="KW-0675">Receptor</keyword>
<evidence type="ECO:0000256" key="6">
    <source>
        <dbReference type="SAM" id="SignalP"/>
    </source>
</evidence>
<keyword evidence="2 5" id="KW-0812">Transmembrane</keyword>
<dbReference type="GO" id="GO:0004930">
    <property type="term" value="F:G protein-coupled receptor activity"/>
    <property type="evidence" value="ECO:0007669"/>
    <property type="project" value="InterPro"/>
</dbReference>
<sequence length="792" mass="91135">MMTEHILILLISSVALITGFTEMTTLQQSNSPGFGSDNYFQSCREVVRNCKCDRLCLFYGDCCKDFKSDGQSTILYNQNNGFLNFDDFECRLIPGYDKTDNLWSNCNEKISYWIISRCPRTASKTLKTQCEREYDLDELVEVRYIRPVNDAFGNVYKNYYCAMCHNIPPDEIMVWFMKEVCNDCPEELSLSQNHFINLANRECHVSVTKPTIDTHEGFNIRLRSCYKDMVRSCPLGSNSSDSIKCSEFSSPGYFRGVYFKNMFCGRCHGMENSRNWSQEVLDMCSLVLREPEFTVLSAISFSDSLCSLIRCSRPLNLCSGTGRSSIQYLTLTFNDNFRCSHLTERGELCFFEESQLKDPMLPWKKMIGTNPLWSKDKNESHSVTIYQLPQNITANWKTRFDNDILKTARHLIQLTENSCYLKNMEVVEVCSAQEWEILGECNGDVVEVDGDEILERENIFLNELSFNLSSSVLPSWYSVHTRFLLDFRSTVNRRTLVCFVNPEIQGGTMWQRVFAGLCIAITICFHLATFVTYATFRPLRNTFGISLMCFVMSLAIALCLLEFVADYIKGIEYLCQIIAIGSHYFWLSSFCWVTVLAWDLHVTLSPTKLRVRQASSLKRLVAYCCFGWGLPCFIVAVCVTLWVIDIPQFSVTYGSVQGTLCWIHDHLIRLIAVAGPLVFCIFTNICLSLMIWRSLYNYKKDSRVTQNDLHNPKRRMLELVVYVKVSMLMGFSWIFGFLADFTKVEALRWFFYLSFLIQACLIFVFFGLSGKVRNMWKSSAAALSSTKSTTIN</sequence>
<feature type="transmembrane region" description="Helical" evidence="5">
    <location>
        <begin position="543"/>
        <end position="565"/>
    </location>
</feature>
<evidence type="ECO:0000313" key="8">
    <source>
        <dbReference type="EMBL" id="KAJ8026809.1"/>
    </source>
</evidence>
<feature type="transmembrane region" description="Helical" evidence="5">
    <location>
        <begin position="670"/>
        <end position="695"/>
    </location>
</feature>
<keyword evidence="4 5" id="KW-0472">Membrane</keyword>
<gene>
    <name evidence="8" type="ORF">HOLleu_31751</name>
</gene>
<dbReference type="EMBL" id="JAIZAY010000016">
    <property type="protein sequence ID" value="KAJ8026809.1"/>
    <property type="molecule type" value="Genomic_DNA"/>
</dbReference>
<feature type="chain" id="PRO_5040512278" evidence="6">
    <location>
        <begin position="20"/>
        <end position="792"/>
    </location>
</feature>